<dbReference type="AlphaFoldDB" id="A0A8J6HGU4"/>
<feature type="compositionally biased region" description="Basic and acidic residues" evidence="2">
    <location>
        <begin position="433"/>
        <end position="443"/>
    </location>
</feature>
<evidence type="ECO:0000256" key="1">
    <source>
        <dbReference type="SAM" id="Coils"/>
    </source>
</evidence>
<dbReference type="GO" id="GO:0016605">
    <property type="term" value="C:PML body"/>
    <property type="evidence" value="ECO:0007669"/>
    <property type="project" value="TreeGrafter"/>
</dbReference>
<organism evidence="4 5">
    <name type="scientific">Tenebrio molitor</name>
    <name type="common">Yellow mealworm beetle</name>
    <dbReference type="NCBI Taxonomy" id="7067"/>
    <lineage>
        <taxon>Eukaryota</taxon>
        <taxon>Metazoa</taxon>
        <taxon>Ecdysozoa</taxon>
        <taxon>Arthropoda</taxon>
        <taxon>Hexapoda</taxon>
        <taxon>Insecta</taxon>
        <taxon>Pterygota</taxon>
        <taxon>Neoptera</taxon>
        <taxon>Endopterygota</taxon>
        <taxon>Coleoptera</taxon>
        <taxon>Polyphaga</taxon>
        <taxon>Cucujiformia</taxon>
        <taxon>Tenebrionidae</taxon>
        <taxon>Tenebrio</taxon>
    </lineage>
</organism>
<feature type="region of interest" description="Disordered" evidence="2">
    <location>
        <begin position="423"/>
        <end position="443"/>
    </location>
</feature>
<feature type="domain" description="Daxx histone-binding" evidence="3">
    <location>
        <begin position="337"/>
        <end position="416"/>
    </location>
</feature>
<evidence type="ECO:0000313" key="5">
    <source>
        <dbReference type="Proteomes" id="UP000719412"/>
    </source>
</evidence>
<dbReference type="PANTHER" id="PTHR12766">
    <property type="entry name" value="DEATH DOMAIN-ASSOCIATED PROTEIN 6 DAXX"/>
    <property type="match status" value="1"/>
</dbReference>
<dbReference type="Pfam" id="PF20920">
    <property type="entry name" value="DAXX_hist_bd"/>
    <property type="match status" value="1"/>
</dbReference>
<evidence type="ECO:0000313" key="4">
    <source>
        <dbReference type="EMBL" id="KAH0814441.1"/>
    </source>
</evidence>
<protein>
    <recommendedName>
        <fullName evidence="3">Daxx histone-binding domain-containing protein</fullName>
    </recommendedName>
</protein>
<dbReference type="GO" id="GO:0050681">
    <property type="term" value="F:nuclear androgen receptor binding"/>
    <property type="evidence" value="ECO:0007669"/>
    <property type="project" value="TreeGrafter"/>
</dbReference>
<reference evidence="4" key="2">
    <citation type="submission" date="2021-08" db="EMBL/GenBank/DDBJ databases">
        <authorList>
            <person name="Eriksson T."/>
        </authorList>
    </citation>
    <scope>NUCLEOTIDE SEQUENCE</scope>
    <source>
        <strain evidence="4">Stoneville</strain>
        <tissue evidence="4">Whole head</tissue>
    </source>
</reference>
<sequence length="443" mass="50698">MKPKVLTDDATIICINMFVKGELSVKYKIVKTVTKTTNTEENSLTIVISNQKIKEAEDNVVNLIDESQEEIDPKPKNQNGSSDCLVIGSASEGEDNTEIAEEPTPPRQENEVAENGALVKVDLEENITRPSTSKASESHQLFDEFLEVCASSLKGSKYEDKVLPKFTKIRKNFNNCENIYDEPNLKSMLQQHTKTARLSAPEAVISFQRIYSYLLDNLNGISIEVPEENLALIKKLEKTCTVLMKKLKKLDETEVNFDDEEDSVYMQTDRYAQRLDQVYKKYCKLINKNPYAGRLFHEKIQFVSSKYNEINRAMTKLCKNNDFPTYYDVEKCIRKSVSKNNLSLSEGDIRAESRDCFLKMGNLLQMRRKKELYEVHCGFIALVEDPATKDQDLKNKLQESAHQAEKGLKEVVDKYVRLQENNVSVELSEDSDDSHYKNSESDN</sequence>
<dbReference type="GO" id="GO:0042393">
    <property type="term" value="F:histone binding"/>
    <property type="evidence" value="ECO:0007669"/>
    <property type="project" value="InterPro"/>
</dbReference>
<evidence type="ECO:0000259" key="3">
    <source>
        <dbReference type="Pfam" id="PF20920"/>
    </source>
</evidence>
<dbReference type="GO" id="GO:0003713">
    <property type="term" value="F:transcription coactivator activity"/>
    <property type="evidence" value="ECO:0007669"/>
    <property type="project" value="TreeGrafter"/>
</dbReference>
<feature type="coiled-coil region" evidence="1">
    <location>
        <begin position="394"/>
        <end position="421"/>
    </location>
</feature>
<keyword evidence="5" id="KW-1185">Reference proteome</keyword>
<comment type="caution">
    <text evidence="4">The sequence shown here is derived from an EMBL/GenBank/DDBJ whole genome shotgun (WGS) entry which is preliminary data.</text>
</comment>
<reference evidence="4" key="1">
    <citation type="journal article" date="2020" name="J Insects Food Feed">
        <title>The yellow mealworm (Tenebrio molitor) genome: a resource for the emerging insects as food and feed industry.</title>
        <authorList>
            <person name="Eriksson T."/>
            <person name="Andere A."/>
            <person name="Kelstrup H."/>
            <person name="Emery V."/>
            <person name="Picard C."/>
        </authorList>
    </citation>
    <scope>NUCLEOTIDE SEQUENCE</scope>
    <source>
        <strain evidence="4">Stoneville</strain>
        <tissue evidence="4">Whole head</tissue>
    </source>
</reference>
<keyword evidence="1" id="KW-0175">Coiled coil</keyword>
<gene>
    <name evidence="4" type="ORF">GEV33_008347</name>
</gene>
<name>A0A8J6HGU4_TENMO</name>
<dbReference type="InterPro" id="IPR046378">
    <property type="entry name" value="DAXX_histone-bd"/>
</dbReference>
<dbReference type="PANTHER" id="PTHR12766:SF7">
    <property type="entry name" value="DEATH DOMAIN-ASSOCIATED PROTEIN 6"/>
    <property type="match status" value="1"/>
</dbReference>
<feature type="region of interest" description="Disordered" evidence="2">
    <location>
        <begin position="69"/>
        <end position="114"/>
    </location>
</feature>
<accession>A0A8J6HGU4</accession>
<evidence type="ECO:0000256" key="2">
    <source>
        <dbReference type="SAM" id="MobiDB-lite"/>
    </source>
</evidence>
<dbReference type="Gene3D" id="1.20.58.2170">
    <property type="match status" value="1"/>
</dbReference>
<proteinExistence type="predicted"/>
<dbReference type="InterPro" id="IPR046426">
    <property type="entry name" value="DAXX_histone-bd_sf"/>
</dbReference>
<feature type="compositionally biased region" description="Acidic residues" evidence="2">
    <location>
        <begin position="92"/>
        <end position="101"/>
    </location>
</feature>
<dbReference type="Proteomes" id="UP000719412">
    <property type="component" value="Unassembled WGS sequence"/>
</dbReference>
<dbReference type="GO" id="GO:0003714">
    <property type="term" value="F:transcription corepressor activity"/>
    <property type="evidence" value="ECO:0007669"/>
    <property type="project" value="TreeGrafter"/>
</dbReference>
<dbReference type="EMBL" id="JABDTM020024281">
    <property type="protein sequence ID" value="KAH0814441.1"/>
    <property type="molecule type" value="Genomic_DNA"/>
</dbReference>